<sequence length="191" mass="21143">MASRDNLLSSHVHRVETCIAGSRAFTLSWSPLLGPSRFRIVRPCAAARMSTHSRRDPGEMASPARQAEKERGVMVVCTKSKDNTCRDSHGPYHNSSANGPPRRPLITGQVARGHDMATHWRDKEQCMLRFCRPCHHHLSSLLPSSIMGRHAALDLLLLIGTERWYIARMPTCSGVGDGGATTGRPRPLDWA</sequence>
<reference evidence="2" key="1">
    <citation type="submission" date="2021-06" db="EMBL/GenBank/DDBJ databases">
        <title>Comparative genomics, transcriptomics and evolutionary studies reveal genomic signatures of adaptation to plant cell wall in hemibiotrophic fungi.</title>
        <authorList>
            <consortium name="DOE Joint Genome Institute"/>
            <person name="Baroncelli R."/>
            <person name="Diaz J.F."/>
            <person name="Benocci T."/>
            <person name="Peng M."/>
            <person name="Battaglia E."/>
            <person name="Haridas S."/>
            <person name="Andreopoulos W."/>
            <person name="Labutti K."/>
            <person name="Pangilinan J."/>
            <person name="Floch G.L."/>
            <person name="Makela M.R."/>
            <person name="Henrissat B."/>
            <person name="Grigoriev I.V."/>
            <person name="Crouch J.A."/>
            <person name="De Vries R.P."/>
            <person name="Sukno S.A."/>
            <person name="Thon M.R."/>
        </authorList>
    </citation>
    <scope>NUCLEOTIDE SEQUENCE</scope>
    <source>
        <strain evidence="2">CBS 125086</strain>
    </source>
</reference>
<feature type="region of interest" description="Disordered" evidence="1">
    <location>
        <begin position="49"/>
        <end position="71"/>
    </location>
</feature>
<organism evidence="2 3">
    <name type="scientific">Colletotrichum navitas</name>
    <dbReference type="NCBI Taxonomy" id="681940"/>
    <lineage>
        <taxon>Eukaryota</taxon>
        <taxon>Fungi</taxon>
        <taxon>Dikarya</taxon>
        <taxon>Ascomycota</taxon>
        <taxon>Pezizomycotina</taxon>
        <taxon>Sordariomycetes</taxon>
        <taxon>Hypocreomycetidae</taxon>
        <taxon>Glomerellales</taxon>
        <taxon>Glomerellaceae</taxon>
        <taxon>Colletotrichum</taxon>
        <taxon>Colletotrichum graminicola species complex</taxon>
    </lineage>
</organism>
<keyword evidence="3" id="KW-1185">Reference proteome</keyword>
<proteinExistence type="predicted"/>
<gene>
    <name evidence="2" type="ORF">LY79DRAFT_539732</name>
</gene>
<dbReference type="RefSeq" id="XP_060418715.1">
    <property type="nucleotide sequence ID" value="XM_060556832.1"/>
</dbReference>
<accession>A0AAD8Q8X9</accession>
<evidence type="ECO:0000256" key="1">
    <source>
        <dbReference type="SAM" id="MobiDB-lite"/>
    </source>
</evidence>
<protein>
    <submittedName>
        <fullName evidence="2">Uncharacterized protein</fullName>
    </submittedName>
</protein>
<name>A0AAD8Q8X9_9PEZI</name>
<evidence type="ECO:0000313" key="3">
    <source>
        <dbReference type="Proteomes" id="UP001230504"/>
    </source>
</evidence>
<dbReference type="EMBL" id="JAHLJV010000006">
    <property type="protein sequence ID" value="KAK1597970.1"/>
    <property type="molecule type" value="Genomic_DNA"/>
</dbReference>
<dbReference type="AlphaFoldDB" id="A0AAD8Q8X9"/>
<comment type="caution">
    <text evidence="2">The sequence shown here is derived from an EMBL/GenBank/DDBJ whole genome shotgun (WGS) entry which is preliminary data.</text>
</comment>
<dbReference type="GeneID" id="85441072"/>
<evidence type="ECO:0000313" key="2">
    <source>
        <dbReference type="EMBL" id="KAK1597970.1"/>
    </source>
</evidence>
<dbReference type="Proteomes" id="UP001230504">
    <property type="component" value="Unassembled WGS sequence"/>
</dbReference>